<dbReference type="EMBL" id="CAJPDT010000050">
    <property type="protein sequence ID" value="CAF9928641.1"/>
    <property type="molecule type" value="Genomic_DNA"/>
</dbReference>
<keyword evidence="8" id="KW-1185">Reference proteome</keyword>
<evidence type="ECO:0000313" key="7">
    <source>
        <dbReference type="EMBL" id="CAF9928641.1"/>
    </source>
</evidence>
<keyword evidence="3 4" id="KW-0560">Oxidoreductase</keyword>
<dbReference type="GO" id="GO:0004029">
    <property type="term" value="F:aldehyde dehydrogenase (NAD+) activity"/>
    <property type="evidence" value="ECO:0007669"/>
    <property type="project" value="TreeGrafter"/>
</dbReference>
<protein>
    <recommendedName>
        <fullName evidence="4">Aldehyde dehydrogenase</fullName>
    </recommendedName>
</protein>
<name>A0A8H3FWF5_9LECA</name>
<dbReference type="InterPro" id="IPR016162">
    <property type="entry name" value="Ald_DH_N"/>
</dbReference>
<dbReference type="PANTHER" id="PTHR43570">
    <property type="entry name" value="ALDEHYDE DEHYDROGENASE"/>
    <property type="match status" value="1"/>
</dbReference>
<evidence type="ECO:0000256" key="4">
    <source>
        <dbReference type="PIRNR" id="PIRNR036492"/>
    </source>
</evidence>
<organism evidence="7 8">
    <name type="scientific">Imshaugia aleurites</name>
    <dbReference type="NCBI Taxonomy" id="172621"/>
    <lineage>
        <taxon>Eukaryota</taxon>
        <taxon>Fungi</taxon>
        <taxon>Dikarya</taxon>
        <taxon>Ascomycota</taxon>
        <taxon>Pezizomycotina</taxon>
        <taxon>Lecanoromycetes</taxon>
        <taxon>OSLEUM clade</taxon>
        <taxon>Lecanoromycetidae</taxon>
        <taxon>Lecanorales</taxon>
        <taxon>Lecanorineae</taxon>
        <taxon>Parmeliaceae</taxon>
        <taxon>Imshaugia</taxon>
    </lineage>
</organism>
<evidence type="ECO:0000256" key="2">
    <source>
        <dbReference type="ARBA" id="ARBA00022746"/>
    </source>
</evidence>
<feature type="domain" description="Aldehyde dehydrogenase" evidence="6">
    <location>
        <begin position="3"/>
        <end position="252"/>
    </location>
</feature>
<evidence type="ECO:0000256" key="3">
    <source>
        <dbReference type="ARBA" id="ARBA00023002"/>
    </source>
</evidence>
<dbReference type="OrthoDB" id="440325at2759"/>
<dbReference type="InterPro" id="IPR016161">
    <property type="entry name" value="Ald_DH/histidinol_DH"/>
</dbReference>
<dbReference type="GO" id="GO:0006081">
    <property type="term" value="P:aldehyde metabolic process"/>
    <property type="evidence" value="ECO:0007669"/>
    <property type="project" value="InterPro"/>
</dbReference>
<dbReference type="GO" id="GO:0016117">
    <property type="term" value="P:carotenoid biosynthetic process"/>
    <property type="evidence" value="ECO:0007669"/>
    <property type="project" value="UniProtKB-KW"/>
</dbReference>
<dbReference type="PANTHER" id="PTHR43570:SF16">
    <property type="entry name" value="ALDEHYDE DEHYDROGENASE TYPE III, ISOFORM Q"/>
    <property type="match status" value="1"/>
</dbReference>
<dbReference type="GO" id="GO:0005737">
    <property type="term" value="C:cytoplasm"/>
    <property type="evidence" value="ECO:0007669"/>
    <property type="project" value="TreeGrafter"/>
</dbReference>
<evidence type="ECO:0000256" key="1">
    <source>
        <dbReference type="ARBA" id="ARBA00009986"/>
    </source>
</evidence>
<dbReference type="FunFam" id="3.40.605.10:FF:000004">
    <property type="entry name" value="Aldehyde dehydrogenase"/>
    <property type="match status" value="1"/>
</dbReference>
<evidence type="ECO:0000259" key="6">
    <source>
        <dbReference type="Pfam" id="PF00171"/>
    </source>
</evidence>
<gene>
    <name evidence="7" type="ORF">IMSHALPRED_007711</name>
</gene>
<dbReference type="Gene3D" id="3.40.309.10">
    <property type="entry name" value="Aldehyde Dehydrogenase, Chain A, domain 2"/>
    <property type="match status" value="2"/>
</dbReference>
<dbReference type="InterPro" id="IPR016163">
    <property type="entry name" value="Ald_DH_C"/>
</dbReference>
<reference evidence="7" key="1">
    <citation type="submission" date="2021-03" db="EMBL/GenBank/DDBJ databases">
        <authorList>
            <person name="Tagirdzhanova G."/>
        </authorList>
    </citation>
    <scope>NUCLEOTIDE SEQUENCE</scope>
</reference>
<dbReference type="SUPFAM" id="SSF53720">
    <property type="entry name" value="ALDH-like"/>
    <property type="match status" value="1"/>
</dbReference>
<dbReference type="Proteomes" id="UP000664534">
    <property type="component" value="Unassembled WGS sequence"/>
</dbReference>
<dbReference type="InterPro" id="IPR012394">
    <property type="entry name" value="Aldehyde_DH_NAD(P)"/>
</dbReference>
<dbReference type="AlphaFoldDB" id="A0A8H3FWF5"/>
<comment type="similarity">
    <text evidence="1 4">Belongs to the aldehyde dehydrogenase family.</text>
</comment>
<feature type="active site" evidence="5">
    <location>
        <position position="251"/>
    </location>
</feature>
<dbReference type="Pfam" id="PF00171">
    <property type="entry name" value="Aldedh"/>
    <property type="match status" value="1"/>
</dbReference>
<dbReference type="PIRSF" id="PIRSF036492">
    <property type="entry name" value="ALDH"/>
    <property type="match status" value="1"/>
</dbReference>
<sequence length="405" mass="44395">MAPYTTPEQLDATHSILHKTFKSCKKKSIAWRKWQLKQLWWMIKDNESAIIKALHADLNRHEFESLATEIKEMEEAVLAHLHNLDEWAADEIQDAGYLFGTLAGARIRKEPLGVALIIAPWNFPLYLTVLPMIAAVSAGSCVMLKPAEVAVASQDLLVDIIPKYLDQDAIQVVTGADRETSIVLERRFDHIFNTGSPNVAKIVSAAAAKHLTPTVMELGGQNACFVTRSADVNLAAKRIVFSKYSNAGQICLDEILLKTSSGGVTINDVMLHAVVGNAPFGGVGGSGNGAYHGKNGFEAFTHKRAVVPVPGWFEYLLSFRYPPYDMKHLSKITVKNPNFKRGETMEEQSVGTTMATRVPRLPRTSAKWAAVAVIFALVDGRMGGKPRLLEMLGSMMGGLPSWLPS</sequence>
<proteinExistence type="inferred from homology"/>
<comment type="caution">
    <text evidence="7">The sequence shown here is derived from an EMBL/GenBank/DDBJ whole genome shotgun (WGS) entry which is preliminary data.</text>
</comment>
<keyword evidence="2" id="KW-0125">Carotenoid biosynthesis</keyword>
<feature type="active site" evidence="5">
    <location>
        <position position="217"/>
    </location>
</feature>
<evidence type="ECO:0000313" key="8">
    <source>
        <dbReference type="Proteomes" id="UP000664534"/>
    </source>
</evidence>
<dbReference type="InterPro" id="IPR015590">
    <property type="entry name" value="Aldehyde_DH_dom"/>
</dbReference>
<evidence type="ECO:0000256" key="5">
    <source>
        <dbReference type="PIRSR" id="PIRSR036492-1"/>
    </source>
</evidence>
<dbReference type="Gene3D" id="3.40.605.10">
    <property type="entry name" value="Aldehyde Dehydrogenase, Chain A, domain 1"/>
    <property type="match status" value="2"/>
</dbReference>
<accession>A0A8H3FWF5</accession>